<dbReference type="InterPro" id="IPR051320">
    <property type="entry name" value="Viral_Replic_Matur_Polypro"/>
</dbReference>
<dbReference type="Gene3D" id="3.30.70.270">
    <property type="match status" value="1"/>
</dbReference>
<dbReference type="InterPro" id="IPR043128">
    <property type="entry name" value="Rev_trsase/Diguanyl_cyclase"/>
</dbReference>
<dbReference type="EC" id="3.1.26.4" evidence="2"/>
<organism evidence="4 5">
    <name type="scientific">Hirundo rustica rustica</name>
    <dbReference type="NCBI Taxonomy" id="333673"/>
    <lineage>
        <taxon>Eukaryota</taxon>
        <taxon>Metazoa</taxon>
        <taxon>Chordata</taxon>
        <taxon>Craniata</taxon>
        <taxon>Vertebrata</taxon>
        <taxon>Euteleostomi</taxon>
        <taxon>Archelosauria</taxon>
        <taxon>Archosauria</taxon>
        <taxon>Dinosauria</taxon>
        <taxon>Saurischia</taxon>
        <taxon>Theropoda</taxon>
        <taxon>Coelurosauria</taxon>
        <taxon>Aves</taxon>
        <taxon>Neognathae</taxon>
        <taxon>Neoaves</taxon>
        <taxon>Telluraves</taxon>
        <taxon>Australaves</taxon>
        <taxon>Passeriformes</taxon>
        <taxon>Sylvioidea</taxon>
        <taxon>Hirundinidae</taxon>
        <taxon>Hirundo</taxon>
    </lineage>
</organism>
<reference evidence="4 5" key="1">
    <citation type="submission" date="2018-07" db="EMBL/GenBank/DDBJ databases">
        <title>A high quality draft genome assembly of the barn swallow (H. rustica rustica).</title>
        <authorList>
            <person name="Formenti G."/>
            <person name="Chiara M."/>
            <person name="Poveda L."/>
            <person name="Francoijs K.-J."/>
            <person name="Bonisoli-Alquati A."/>
            <person name="Canova L."/>
            <person name="Gianfranceschi L."/>
            <person name="Horner D.S."/>
            <person name="Saino N."/>
        </authorList>
    </citation>
    <scope>NUCLEOTIDE SEQUENCE [LARGE SCALE GENOMIC DNA]</scope>
    <source>
        <strain evidence="4">Chelidonia</strain>
        <tissue evidence="4">Blood</tissue>
    </source>
</reference>
<proteinExistence type="inferred from homology"/>
<dbReference type="InterPro" id="IPR000477">
    <property type="entry name" value="RT_dom"/>
</dbReference>
<dbReference type="PANTHER" id="PTHR33064">
    <property type="entry name" value="POL PROTEIN"/>
    <property type="match status" value="1"/>
</dbReference>
<accession>A0A3M0L5B7</accession>
<dbReference type="EMBL" id="QRBI01000095">
    <property type="protein sequence ID" value="RMC19114.1"/>
    <property type="molecule type" value="Genomic_DNA"/>
</dbReference>
<comment type="caution">
    <text evidence="4">The sequence shown here is derived from an EMBL/GenBank/DDBJ whole genome shotgun (WGS) entry which is preliminary data.</text>
</comment>
<evidence type="ECO:0000313" key="4">
    <source>
        <dbReference type="EMBL" id="RMC19114.1"/>
    </source>
</evidence>
<dbReference type="GO" id="GO:0004523">
    <property type="term" value="F:RNA-DNA hybrid ribonuclease activity"/>
    <property type="evidence" value="ECO:0007669"/>
    <property type="project" value="UniProtKB-EC"/>
</dbReference>
<dbReference type="Gene3D" id="3.10.10.10">
    <property type="entry name" value="HIV Type 1 Reverse Transcriptase, subunit A, domain 1"/>
    <property type="match status" value="1"/>
</dbReference>
<evidence type="ECO:0000256" key="1">
    <source>
        <dbReference type="ARBA" id="ARBA00010879"/>
    </source>
</evidence>
<dbReference type="PANTHER" id="PTHR33064:SF29">
    <property type="entry name" value="PEPTIDASE A2 DOMAIN-CONTAINING PROTEIN-RELATED"/>
    <property type="match status" value="1"/>
</dbReference>
<dbReference type="SUPFAM" id="SSF56672">
    <property type="entry name" value="DNA/RNA polymerases"/>
    <property type="match status" value="1"/>
</dbReference>
<evidence type="ECO:0000256" key="2">
    <source>
        <dbReference type="ARBA" id="ARBA00012180"/>
    </source>
</evidence>
<keyword evidence="5" id="KW-1185">Reference proteome</keyword>
<gene>
    <name evidence="4" type="ORF">DUI87_03718</name>
</gene>
<sequence length="182" mass="20590">MIRKLESQGVVSKAHSPFNSPIWPVHKSSGEWRRGGDYRALNEVTPPLSAAVPDMLELHYKLESKAAKWYATIDIANAFFSIPLAADCRAQFAFTWKGVQYTWNRLPQGWKHSPTICHGLIQTALEKGEPPEHLQYIDDIIVWGNTAGEVFEKGEKIIQILLKAGFAIKRSKVKDRLKKSSF</sequence>
<dbReference type="PROSITE" id="PS50878">
    <property type="entry name" value="RT_POL"/>
    <property type="match status" value="1"/>
</dbReference>
<comment type="similarity">
    <text evidence="1">Belongs to the beta type-B retroviral polymerase family. HERV class-II K(HML-2) pol subfamily.</text>
</comment>
<dbReference type="AlphaFoldDB" id="A0A3M0L5B7"/>
<evidence type="ECO:0000313" key="5">
    <source>
        <dbReference type="Proteomes" id="UP000269221"/>
    </source>
</evidence>
<protein>
    <recommendedName>
        <fullName evidence="2">ribonuclease H</fullName>
        <ecNumber evidence="2">3.1.26.4</ecNumber>
    </recommendedName>
</protein>
<dbReference type="OrthoDB" id="9908684at2759"/>
<feature type="domain" description="Reverse transcriptase" evidence="3">
    <location>
        <begin position="1"/>
        <end position="182"/>
    </location>
</feature>
<name>A0A3M0L5B7_HIRRU</name>
<dbReference type="Proteomes" id="UP000269221">
    <property type="component" value="Unassembled WGS sequence"/>
</dbReference>
<dbReference type="InterPro" id="IPR043502">
    <property type="entry name" value="DNA/RNA_pol_sf"/>
</dbReference>
<dbReference type="Pfam" id="PF00078">
    <property type="entry name" value="RVT_1"/>
    <property type="match status" value="1"/>
</dbReference>
<evidence type="ECO:0000259" key="3">
    <source>
        <dbReference type="PROSITE" id="PS50878"/>
    </source>
</evidence>